<accession>A0AAW0PRU6</accession>
<proteinExistence type="predicted"/>
<reference evidence="3" key="1">
    <citation type="submission" date="2024-04" db="EMBL/GenBank/DDBJ databases">
        <title>Salinicola lusitanus LLJ914,a marine bacterium isolated from the Okinawa Trough.</title>
        <authorList>
            <person name="Li J."/>
        </authorList>
    </citation>
    <scope>NUCLEOTIDE SEQUENCE [LARGE SCALE GENOMIC DNA]</scope>
</reference>
<feature type="region of interest" description="Disordered" evidence="1">
    <location>
        <begin position="90"/>
        <end position="159"/>
    </location>
</feature>
<evidence type="ECO:0000313" key="3">
    <source>
        <dbReference type="Proteomes" id="UP001460270"/>
    </source>
</evidence>
<protein>
    <submittedName>
        <fullName evidence="2">Uncharacterized protein</fullName>
    </submittedName>
</protein>
<evidence type="ECO:0000256" key="1">
    <source>
        <dbReference type="SAM" id="MobiDB-lite"/>
    </source>
</evidence>
<comment type="caution">
    <text evidence="2">The sequence shown here is derived from an EMBL/GenBank/DDBJ whole genome shotgun (WGS) entry which is preliminary data.</text>
</comment>
<gene>
    <name evidence="2" type="ORF">WMY93_005784</name>
</gene>
<sequence length="177" mass="20470">MKREKRGEMVKERDRETPTHTSRTRARCLVLPQQQRSCPTHSFPPASNAINPGDVTHTHHRFSLVRAWRSARRGSWCEAEARVRAHSILRCTDPPRTAPEKKTGLKDRRPEERIKAGDRREAEDRTEESQDRGPEKKTKGEDQDKAPEDRSPGHYRTSRCSLLLDFSSRTLSFHSHP</sequence>
<feature type="compositionally biased region" description="Basic and acidic residues" evidence="1">
    <location>
        <begin position="1"/>
        <end position="18"/>
    </location>
</feature>
<feature type="region of interest" description="Disordered" evidence="1">
    <location>
        <begin position="1"/>
        <end position="25"/>
    </location>
</feature>
<keyword evidence="3" id="KW-1185">Reference proteome</keyword>
<organism evidence="2 3">
    <name type="scientific">Mugilogobius chulae</name>
    <name type="common">yellowstripe goby</name>
    <dbReference type="NCBI Taxonomy" id="88201"/>
    <lineage>
        <taxon>Eukaryota</taxon>
        <taxon>Metazoa</taxon>
        <taxon>Chordata</taxon>
        <taxon>Craniata</taxon>
        <taxon>Vertebrata</taxon>
        <taxon>Euteleostomi</taxon>
        <taxon>Actinopterygii</taxon>
        <taxon>Neopterygii</taxon>
        <taxon>Teleostei</taxon>
        <taxon>Neoteleostei</taxon>
        <taxon>Acanthomorphata</taxon>
        <taxon>Gobiaria</taxon>
        <taxon>Gobiiformes</taxon>
        <taxon>Gobioidei</taxon>
        <taxon>Gobiidae</taxon>
        <taxon>Gobionellinae</taxon>
        <taxon>Mugilogobius</taxon>
    </lineage>
</organism>
<dbReference type="Proteomes" id="UP001460270">
    <property type="component" value="Unassembled WGS sequence"/>
</dbReference>
<dbReference type="EMBL" id="JBBPFD010000004">
    <property type="protein sequence ID" value="KAK7929389.1"/>
    <property type="molecule type" value="Genomic_DNA"/>
</dbReference>
<feature type="compositionally biased region" description="Basic and acidic residues" evidence="1">
    <location>
        <begin position="98"/>
        <end position="152"/>
    </location>
</feature>
<evidence type="ECO:0000313" key="2">
    <source>
        <dbReference type="EMBL" id="KAK7929389.1"/>
    </source>
</evidence>
<name>A0AAW0PRU6_9GOBI</name>
<dbReference type="AlphaFoldDB" id="A0AAW0PRU6"/>